<organism evidence="2 3">
    <name type="scientific">Cyphellophora europaea (strain CBS 101466)</name>
    <name type="common">Phialophora europaea</name>
    <dbReference type="NCBI Taxonomy" id="1220924"/>
    <lineage>
        <taxon>Eukaryota</taxon>
        <taxon>Fungi</taxon>
        <taxon>Dikarya</taxon>
        <taxon>Ascomycota</taxon>
        <taxon>Pezizomycotina</taxon>
        <taxon>Eurotiomycetes</taxon>
        <taxon>Chaetothyriomycetidae</taxon>
        <taxon>Chaetothyriales</taxon>
        <taxon>Cyphellophoraceae</taxon>
        <taxon>Cyphellophora</taxon>
    </lineage>
</organism>
<evidence type="ECO:0000313" key="2">
    <source>
        <dbReference type="EMBL" id="ETN36402.1"/>
    </source>
</evidence>
<dbReference type="RefSeq" id="XP_008721220.1">
    <property type="nucleotide sequence ID" value="XM_008722998.1"/>
</dbReference>
<proteinExistence type="predicted"/>
<evidence type="ECO:0000259" key="1">
    <source>
        <dbReference type="PROSITE" id="PS51821"/>
    </source>
</evidence>
<dbReference type="Gene3D" id="2.60.40.3960">
    <property type="entry name" value="Velvet domain"/>
    <property type="match status" value="1"/>
</dbReference>
<dbReference type="GeneID" id="19976018"/>
<name>W2RIU9_CYPE1</name>
<evidence type="ECO:0000313" key="3">
    <source>
        <dbReference type="Proteomes" id="UP000030752"/>
    </source>
</evidence>
<keyword evidence="3" id="KW-1185">Reference proteome</keyword>
<dbReference type="AlphaFoldDB" id="W2RIU9"/>
<dbReference type="PROSITE" id="PS51821">
    <property type="entry name" value="VELVET"/>
    <property type="match status" value="1"/>
</dbReference>
<dbReference type="InterPro" id="IPR038491">
    <property type="entry name" value="Velvet_dom_sf"/>
</dbReference>
<dbReference type="HOGENOM" id="CLU_135135_0_0_1"/>
<dbReference type="OrthoDB" id="5399926at2759"/>
<dbReference type="InterPro" id="IPR037525">
    <property type="entry name" value="Velvet_dom"/>
</dbReference>
<gene>
    <name evidence="2" type="ORF">HMPREF1541_08679</name>
</gene>
<reference evidence="2 3" key="1">
    <citation type="submission" date="2013-03" db="EMBL/GenBank/DDBJ databases">
        <title>The Genome Sequence of Phialophora europaea CBS 101466.</title>
        <authorList>
            <consortium name="The Broad Institute Genomics Platform"/>
            <person name="Cuomo C."/>
            <person name="de Hoog S."/>
            <person name="Gorbushina A."/>
            <person name="Walker B."/>
            <person name="Young S.K."/>
            <person name="Zeng Q."/>
            <person name="Gargeya S."/>
            <person name="Fitzgerald M."/>
            <person name="Haas B."/>
            <person name="Abouelleil A."/>
            <person name="Allen A.W."/>
            <person name="Alvarado L."/>
            <person name="Arachchi H.M."/>
            <person name="Berlin A.M."/>
            <person name="Chapman S.B."/>
            <person name="Gainer-Dewar J."/>
            <person name="Goldberg J."/>
            <person name="Griggs A."/>
            <person name="Gujja S."/>
            <person name="Hansen M."/>
            <person name="Howarth C."/>
            <person name="Imamovic A."/>
            <person name="Ireland A."/>
            <person name="Larimer J."/>
            <person name="McCowan C."/>
            <person name="Murphy C."/>
            <person name="Pearson M."/>
            <person name="Poon T.W."/>
            <person name="Priest M."/>
            <person name="Roberts A."/>
            <person name="Saif S."/>
            <person name="Shea T."/>
            <person name="Sisk P."/>
            <person name="Sykes S."/>
            <person name="Wortman J."/>
            <person name="Nusbaum C."/>
            <person name="Birren B."/>
        </authorList>
    </citation>
    <scope>NUCLEOTIDE SEQUENCE [LARGE SCALE GENOMIC DNA]</scope>
    <source>
        <strain evidence="2 3">CBS 101466</strain>
    </source>
</reference>
<dbReference type="EMBL" id="KB822725">
    <property type="protein sequence ID" value="ETN36402.1"/>
    <property type="molecule type" value="Genomic_DNA"/>
</dbReference>
<dbReference type="VEuPathDB" id="FungiDB:HMPREF1541_08679"/>
<dbReference type="eggNOG" id="ENOG502SFRS">
    <property type="taxonomic scope" value="Eukaryota"/>
</dbReference>
<sequence length="166" mass="17874">MELVIAPPNRIAAGSKLGSPLVVTFKASKLRRRPVTAEGGEGQDLSGVWAYISLMSEDKSRTLAPPRTDLLRGHPAASIHPLDSAAQRGGSSFAYAAFPDLTITAPGRYCFCINVFDMNSSDGQSTTTKLLPALHTHVFDVIEDTHFAPRQGQLKTCHALVSDRLT</sequence>
<protein>
    <recommendedName>
        <fullName evidence="1">Velvet domain-containing protein</fullName>
    </recommendedName>
</protein>
<dbReference type="Proteomes" id="UP000030752">
    <property type="component" value="Unassembled WGS sequence"/>
</dbReference>
<accession>W2RIU9</accession>
<feature type="domain" description="Velvet" evidence="1">
    <location>
        <begin position="1"/>
        <end position="166"/>
    </location>
</feature>
<dbReference type="InParanoid" id="W2RIU9"/>